<dbReference type="PANTHER" id="PTHR12534">
    <property type="entry name" value="30S RIBOSOMAL PROTEIN S2 PROKARYOTIC AND ORGANELLAR"/>
    <property type="match status" value="1"/>
</dbReference>
<dbReference type="Pfam" id="PF00318">
    <property type="entry name" value="Ribosomal_S2"/>
    <property type="match status" value="1"/>
</dbReference>
<gene>
    <name evidence="3" type="ORF">MTR67_021627</name>
</gene>
<name>A0AAF0QQD1_SOLVR</name>
<dbReference type="GO" id="GO:0005763">
    <property type="term" value="C:mitochondrial small ribosomal subunit"/>
    <property type="evidence" value="ECO:0007669"/>
    <property type="project" value="TreeGrafter"/>
</dbReference>
<dbReference type="EMBL" id="CP133616">
    <property type="protein sequence ID" value="WMV28242.1"/>
    <property type="molecule type" value="Genomic_DNA"/>
</dbReference>
<proteinExistence type="inferred from homology"/>
<dbReference type="SUPFAM" id="SSF52313">
    <property type="entry name" value="Ribosomal protein S2"/>
    <property type="match status" value="1"/>
</dbReference>
<sequence length="78" mass="9108">MTPYISAKRKGIHITNLTRIARFLSEACDLVFDAASREKQFLIVGTKNKAANLIEWTLIKARCHYVNKKFFIKKYFIL</sequence>
<dbReference type="InterPro" id="IPR005706">
    <property type="entry name" value="Ribosomal_uS2_bac/mit/plastid"/>
</dbReference>
<dbReference type="GO" id="GO:0003735">
    <property type="term" value="F:structural constituent of ribosome"/>
    <property type="evidence" value="ECO:0007669"/>
    <property type="project" value="InterPro"/>
</dbReference>
<evidence type="ECO:0000256" key="1">
    <source>
        <dbReference type="ARBA" id="ARBA00006242"/>
    </source>
</evidence>
<dbReference type="PANTHER" id="PTHR12534:SF0">
    <property type="entry name" value="SMALL RIBOSOMAL SUBUNIT PROTEIN US2M"/>
    <property type="match status" value="1"/>
</dbReference>
<evidence type="ECO:0000313" key="4">
    <source>
        <dbReference type="Proteomes" id="UP001234989"/>
    </source>
</evidence>
<keyword evidence="4" id="KW-1185">Reference proteome</keyword>
<dbReference type="Gene3D" id="3.40.50.10490">
    <property type="entry name" value="Glucose-6-phosphate isomerase like protein, domain 1"/>
    <property type="match status" value="1"/>
</dbReference>
<protein>
    <recommendedName>
        <fullName evidence="2">Small ribosomal subunit protein uS2c</fullName>
    </recommendedName>
</protein>
<comment type="similarity">
    <text evidence="1">Belongs to the universal ribosomal protein uS2 family.</text>
</comment>
<dbReference type="InterPro" id="IPR001865">
    <property type="entry name" value="Ribosomal_uS2"/>
</dbReference>
<dbReference type="InterPro" id="IPR023591">
    <property type="entry name" value="Ribosomal_uS2_flav_dom_sf"/>
</dbReference>
<evidence type="ECO:0000256" key="2">
    <source>
        <dbReference type="ARBA" id="ARBA00035155"/>
    </source>
</evidence>
<dbReference type="AlphaFoldDB" id="A0AAF0QQD1"/>
<dbReference type="Proteomes" id="UP001234989">
    <property type="component" value="Chromosome 5"/>
</dbReference>
<organism evidence="3 4">
    <name type="scientific">Solanum verrucosum</name>
    <dbReference type="NCBI Taxonomy" id="315347"/>
    <lineage>
        <taxon>Eukaryota</taxon>
        <taxon>Viridiplantae</taxon>
        <taxon>Streptophyta</taxon>
        <taxon>Embryophyta</taxon>
        <taxon>Tracheophyta</taxon>
        <taxon>Spermatophyta</taxon>
        <taxon>Magnoliopsida</taxon>
        <taxon>eudicotyledons</taxon>
        <taxon>Gunneridae</taxon>
        <taxon>Pentapetalae</taxon>
        <taxon>asterids</taxon>
        <taxon>lamiids</taxon>
        <taxon>Solanales</taxon>
        <taxon>Solanaceae</taxon>
        <taxon>Solanoideae</taxon>
        <taxon>Solaneae</taxon>
        <taxon>Solanum</taxon>
    </lineage>
</organism>
<evidence type="ECO:0000313" key="3">
    <source>
        <dbReference type="EMBL" id="WMV28242.1"/>
    </source>
</evidence>
<accession>A0AAF0QQD1</accession>
<dbReference type="GO" id="GO:0006412">
    <property type="term" value="P:translation"/>
    <property type="evidence" value="ECO:0007669"/>
    <property type="project" value="InterPro"/>
</dbReference>
<reference evidence="3" key="1">
    <citation type="submission" date="2023-08" db="EMBL/GenBank/DDBJ databases">
        <title>A de novo genome assembly of Solanum verrucosum Schlechtendal, a Mexican diploid species geographically isolated from the other diploid A-genome species in potato relatives.</title>
        <authorList>
            <person name="Hosaka K."/>
        </authorList>
    </citation>
    <scope>NUCLEOTIDE SEQUENCE</scope>
    <source>
        <tissue evidence="3">Young leaves</tissue>
    </source>
</reference>